<comment type="caution">
    <text evidence="6">The sequence shown here is derived from an EMBL/GenBank/DDBJ whole genome shotgun (WGS) entry which is preliminary data.</text>
</comment>
<protein>
    <recommendedName>
        <fullName evidence="5">Inorganic pyrophosphatase</fullName>
        <ecNumber evidence="5">3.6.1.1</ecNumber>
    </recommendedName>
    <alternativeName>
        <fullName evidence="5">Pyrophosphate phospho-hydrolase</fullName>
        <shortName evidence="5">PPase</shortName>
    </alternativeName>
</protein>
<keyword evidence="5" id="KW-0963">Cytoplasm</keyword>
<dbReference type="Proteomes" id="UP000077623">
    <property type="component" value="Unassembled WGS sequence"/>
</dbReference>
<keyword evidence="3 5" id="KW-0378">Hydrolase</keyword>
<dbReference type="Gene3D" id="3.90.80.10">
    <property type="entry name" value="Inorganic pyrophosphatase"/>
    <property type="match status" value="1"/>
</dbReference>
<accession>A0A1A9QCC6</accession>
<comment type="subcellular location">
    <subcellularLocation>
        <location evidence="5">Cytoplasm</location>
    </subcellularLocation>
</comment>
<feature type="binding site" evidence="5">
    <location>
        <position position="59"/>
    </location>
    <ligand>
        <name>Mg(2+)</name>
        <dbReference type="ChEBI" id="CHEBI:18420"/>
        <label>1</label>
    </ligand>
</feature>
<dbReference type="InterPro" id="IPR036649">
    <property type="entry name" value="Pyrophosphatase_sf"/>
</dbReference>
<feature type="binding site" evidence="5">
    <location>
        <position position="54"/>
    </location>
    <ligand>
        <name>Mg(2+)</name>
        <dbReference type="ChEBI" id="CHEBI:18420"/>
        <label>1</label>
    </ligand>
</feature>
<dbReference type="STRING" id="432608.A6V39_04350"/>
<feature type="binding site" evidence="5">
    <location>
        <position position="44"/>
    </location>
    <ligand>
        <name>substrate</name>
    </ligand>
</feature>
<feature type="binding site" evidence="5">
    <location>
        <position position="32"/>
    </location>
    <ligand>
        <name>substrate</name>
    </ligand>
</feature>
<dbReference type="PROSITE" id="PS00387">
    <property type="entry name" value="PPASE"/>
    <property type="match status" value="1"/>
</dbReference>
<dbReference type="GO" id="GO:0006796">
    <property type="term" value="P:phosphate-containing compound metabolic process"/>
    <property type="evidence" value="ECO:0007669"/>
    <property type="project" value="InterPro"/>
</dbReference>
<dbReference type="SUPFAM" id="SSF50324">
    <property type="entry name" value="Inorganic pyrophosphatase"/>
    <property type="match status" value="1"/>
</dbReference>
<keyword evidence="2 5" id="KW-0479">Metal-binding</keyword>
<evidence type="ECO:0000313" key="6">
    <source>
        <dbReference type="EMBL" id="OAL10117.1"/>
    </source>
</evidence>
<comment type="catalytic activity">
    <reaction evidence="5">
        <text>diphosphate + H2O = 2 phosphate + H(+)</text>
        <dbReference type="Rhea" id="RHEA:24576"/>
        <dbReference type="ChEBI" id="CHEBI:15377"/>
        <dbReference type="ChEBI" id="CHEBI:15378"/>
        <dbReference type="ChEBI" id="CHEBI:33019"/>
        <dbReference type="ChEBI" id="CHEBI:43474"/>
        <dbReference type="EC" id="3.6.1.1"/>
    </reaction>
</comment>
<feature type="binding site" evidence="5">
    <location>
        <position position="91"/>
    </location>
    <ligand>
        <name>Mg(2+)</name>
        <dbReference type="ChEBI" id="CHEBI:18420"/>
        <label>1</label>
    </ligand>
</feature>
<dbReference type="Pfam" id="PF00719">
    <property type="entry name" value="Pyrophosphatase"/>
    <property type="match status" value="1"/>
</dbReference>
<dbReference type="CDD" id="cd00412">
    <property type="entry name" value="pyrophosphatase"/>
    <property type="match status" value="1"/>
</dbReference>
<comment type="function">
    <text evidence="5">Catalyzes the hydrolysis of inorganic pyrophosphate (PPi) forming two phosphate ions.</text>
</comment>
<dbReference type="EMBL" id="LWUJ01000012">
    <property type="protein sequence ID" value="OAL10117.1"/>
    <property type="molecule type" value="Genomic_DNA"/>
</dbReference>
<gene>
    <name evidence="5" type="primary">ppa</name>
    <name evidence="6" type="ORF">A6V39_04350</name>
</gene>
<comment type="cofactor">
    <cofactor evidence="1 5">
        <name>Mg(2+)</name>
        <dbReference type="ChEBI" id="CHEBI:18420"/>
    </cofactor>
</comment>
<proteinExistence type="inferred from homology"/>
<keyword evidence="4 5" id="KW-0460">Magnesium</keyword>
<comment type="subunit">
    <text evidence="5">Homohexamer.</text>
</comment>
<keyword evidence="7" id="KW-1185">Reference proteome</keyword>
<feature type="binding site" evidence="5">
    <location>
        <position position="18"/>
    </location>
    <ligand>
        <name>substrate</name>
    </ligand>
</feature>
<evidence type="ECO:0000313" key="7">
    <source>
        <dbReference type="Proteomes" id="UP000077623"/>
    </source>
</evidence>
<evidence type="ECO:0000256" key="4">
    <source>
        <dbReference type="ARBA" id="ARBA00022842"/>
    </source>
</evidence>
<name>A0A1A9QCC6_9MOLU</name>
<dbReference type="InterPro" id="IPR008162">
    <property type="entry name" value="Pyrophosphatase"/>
</dbReference>
<evidence type="ECO:0000256" key="3">
    <source>
        <dbReference type="ARBA" id="ARBA00022801"/>
    </source>
</evidence>
<organism evidence="6 7">
    <name type="scientific">Candidatus Mycoplasma haematobovis</name>
    <dbReference type="NCBI Taxonomy" id="432608"/>
    <lineage>
        <taxon>Bacteria</taxon>
        <taxon>Bacillati</taxon>
        <taxon>Mycoplasmatota</taxon>
        <taxon>Mollicutes</taxon>
        <taxon>Mycoplasmataceae</taxon>
        <taxon>Mycoplasma</taxon>
    </lineage>
</organism>
<dbReference type="PANTHER" id="PTHR10286">
    <property type="entry name" value="INORGANIC PYROPHOSPHATASE"/>
    <property type="match status" value="1"/>
</dbReference>
<dbReference type="HAMAP" id="MF_00209">
    <property type="entry name" value="Inorganic_PPase"/>
    <property type="match status" value="1"/>
</dbReference>
<feature type="binding site" evidence="5">
    <location>
        <position position="128"/>
    </location>
    <ligand>
        <name>substrate</name>
    </ligand>
</feature>
<dbReference type="AlphaFoldDB" id="A0A1A9QCC6"/>
<comment type="similarity">
    <text evidence="5">Belongs to the PPase family.</text>
</comment>
<evidence type="ECO:0000256" key="5">
    <source>
        <dbReference type="HAMAP-Rule" id="MF_00209"/>
    </source>
</evidence>
<evidence type="ECO:0000256" key="2">
    <source>
        <dbReference type="ARBA" id="ARBA00022723"/>
    </source>
</evidence>
<dbReference type="EC" id="3.6.1.1" evidence="5"/>
<evidence type="ECO:0000256" key="1">
    <source>
        <dbReference type="ARBA" id="ARBA00001946"/>
    </source>
</evidence>
<reference evidence="7" key="1">
    <citation type="submission" date="2016-04" db="EMBL/GenBank/DDBJ databases">
        <authorList>
            <person name="Quiroz-Castaneda R.E."/>
            <person name="Martinez-Ocampo F."/>
        </authorList>
    </citation>
    <scope>NUCLEOTIDE SEQUENCE [LARGE SCALE GENOMIC DNA]</scope>
    <source>
        <strain evidence="7">INIFAP01</strain>
    </source>
</reference>
<dbReference type="GO" id="GO:0000287">
    <property type="term" value="F:magnesium ion binding"/>
    <property type="evidence" value="ECO:0007669"/>
    <property type="project" value="UniProtKB-UniRule"/>
</dbReference>
<dbReference type="GO" id="GO:0005737">
    <property type="term" value="C:cytoplasm"/>
    <property type="evidence" value="ECO:0007669"/>
    <property type="project" value="UniProtKB-SubCell"/>
</dbReference>
<dbReference type="GO" id="GO:0004427">
    <property type="term" value="F:inorganic diphosphate phosphatase activity"/>
    <property type="evidence" value="ECO:0007669"/>
    <property type="project" value="UniProtKB-UniRule"/>
</dbReference>
<sequence length="163" mass="18498">MMNKLEVILEISKGSRLKYEINKETGKLSLDRVLHGSNVYPQNYGYIEKTLDHDGDPLDALVISSESLIPNTVVPTRILGAMKMIDAGDRDTKLLGVVDVDPRYSEFQDLNDIPKAILAEIKDFFTNYKKLENKAVEVQEFIDKEGALKVLAECRDLYKKSIY</sequence>
<feature type="binding site" evidence="5">
    <location>
        <position position="59"/>
    </location>
    <ligand>
        <name>Mg(2+)</name>
        <dbReference type="ChEBI" id="CHEBI:18420"/>
        <label>2</label>
    </ligand>
</feature>